<dbReference type="RefSeq" id="WP_133848475.1">
    <property type="nucleotide sequence ID" value="NZ_SNXZ01000001.1"/>
</dbReference>
<dbReference type="EMBL" id="SNXZ01000001">
    <property type="protein sequence ID" value="TDQ05789.1"/>
    <property type="molecule type" value="Genomic_DNA"/>
</dbReference>
<dbReference type="OrthoDB" id="3697589at2"/>
<reference evidence="1 2" key="1">
    <citation type="submission" date="2019-03" db="EMBL/GenBank/DDBJ databases">
        <title>Genomic Encyclopedia of Type Strains, Phase IV (KMG-IV): sequencing the most valuable type-strain genomes for metagenomic binning, comparative biology and taxonomic classification.</title>
        <authorList>
            <person name="Goeker M."/>
        </authorList>
    </citation>
    <scope>NUCLEOTIDE SEQUENCE [LARGE SCALE GENOMIC DNA]</scope>
    <source>
        <strain evidence="1 2">DSM 45361</strain>
    </source>
</reference>
<protein>
    <recommendedName>
        <fullName evidence="3">Excreted virulence factor EspC (Type VII ESX diderm)</fullName>
    </recommendedName>
</protein>
<sequence>MAGGYGARTGELSGVAETVLGHAEPIGELADRAANAEIREGDLGAAFSGVPSTYHAAVRRGVADVLRRHSAATATLGGKLADASARYRADDESGVRTVGEVEL</sequence>
<comment type="caution">
    <text evidence="1">The sequence shown here is derived from an EMBL/GenBank/DDBJ whole genome shotgun (WGS) entry which is preliminary data.</text>
</comment>
<evidence type="ECO:0000313" key="2">
    <source>
        <dbReference type="Proteomes" id="UP000295444"/>
    </source>
</evidence>
<accession>A0A4R6SNR1</accession>
<name>A0A4R6SNR1_LABRH</name>
<keyword evidence="2" id="KW-1185">Reference proteome</keyword>
<dbReference type="Proteomes" id="UP000295444">
    <property type="component" value="Unassembled WGS sequence"/>
</dbReference>
<organism evidence="1 2">
    <name type="scientific">Labedaea rhizosphaerae</name>
    <dbReference type="NCBI Taxonomy" id="598644"/>
    <lineage>
        <taxon>Bacteria</taxon>
        <taxon>Bacillati</taxon>
        <taxon>Actinomycetota</taxon>
        <taxon>Actinomycetes</taxon>
        <taxon>Pseudonocardiales</taxon>
        <taxon>Pseudonocardiaceae</taxon>
        <taxon>Labedaea</taxon>
    </lineage>
</organism>
<dbReference type="AlphaFoldDB" id="A0A4R6SNR1"/>
<proteinExistence type="predicted"/>
<gene>
    <name evidence="1" type="ORF">EV186_1011767</name>
</gene>
<evidence type="ECO:0008006" key="3">
    <source>
        <dbReference type="Google" id="ProtNLM"/>
    </source>
</evidence>
<evidence type="ECO:0000313" key="1">
    <source>
        <dbReference type="EMBL" id="TDQ05789.1"/>
    </source>
</evidence>